<dbReference type="EMBL" id="JAHRHJ020000002">
    <property type="protein sequence ID" value="KAH9326119.1"/>
    <property type="molecule type" value="Genomic_DNA"/>
</dbReference>
<evidence type="ECO:0008006" key="3">
    <source>
        <dbReference type="Google" id="ProtNLM"/>
    </source>
</evidence>
<dbReference type="Proteomes" id="UP000824469">
    <property type="component" value="Unassembled WGS sequence"/>
</dbReference>
<evidence type="ECO:0000313" key="1">
    <source>
        <dbReference type="EMBL" id="KAH9326119.1"/>
    </source>
</evidence>
<sequence length="100" mass="10753">MAPKYLADGLVTPKLDVFAFGVVLLELISGKEAILRQGGVSLAGKACILWAQIKPLIEGEDREEKLKKWTDPNLKGVYPNDSVLCLAAIAKACVEEDPGT</sequence>
<gene>
    <name evidence="1" type="ORF">KI387_006297</name>
</gene>
<feature type="non-terminal residue" evidence="1">
    <location>
        <position position="100"/>
    </location>
</feature>
<dbReference type="OMA" id="KACILWA"/>
<protein>
    <recommendedName>
        <fullName evidence="3">Protein kinase domain-containing protein</fullName>
    </recommendedName>
</protein>
<comment type="caution">
    <text evidence="1">The sequence shown here is derived from an EMBL/GenBank/DDBJ whole genome shotgun (WGS) entry which is preliminary data.</text>
</comment>
<reference evidence="1 2" key="1">
    <citation type="journal article" date="2021" name="Nat. Plants">
        <title>The Taxus genome provides insights into paclitaxel biosynthesis.</title>
        <authorList>
            <person name="Xiong X."/>
            <person name="Gou J."/>
            <person name="Liao Q."/>
            <person name="Li Y."/>
            <person name="Zhou Q."/>
            <person name="Bi G."/>
            <person name="Li C."/>
            <person name="Du R."/>
            <person name="Wang X."/>
            <person name="Sun T."/>
            <person name="Guo L."/>
            <person name="Liang H."/>
            <person name="Lu P."/>
            <person name="Wu Y."/>
            <person name="Zhang Z."/>
            <person name="Ro D.K."/>
            <person name="Shang Y."/>
            <person name="Huang S."/>
            <person name="Yan J."/>
        </authorList>
    </citation>
    <scope>NUCLEOTIDE SEQUENCE [LARGE SCALE GENOMIC DNA]</scope>
    <source>
        <strain evidence="1">Ta-2019</strain>
    </source>
</reference>
<proteinExistence type="predicted"/>
<dbReference type="InterPro" id="IPR052611">
    <property type="entry name" value="Plant_RLK_LysM"/>
</dbReference>
<name>A0AA38LJ84_TAXCH</name>
<keyword evidence="2" id="KW-1185">Reference proteome</keyword>
<dbReference type="InterPro" id="IPR011009">
    <property type="entry name" value="Kinase-like_dom_sf"/>
</dbReference>
<dbReference type="AlphaFoldDB" id="A0AA38LJ84"/>
<dbReference type="Gene3D" id="1.10.510.10">
    <property type="entry name" value="Transferase(Phosphotransferase) domain 1"/>
    <property type="match status" value="1"/>
</dbReference>
<organism evidence="1 2">
    <name type="scientific">Taxus chinensis</name>
    <name type="common">Chinese yew</name>
    <name type="synonym">Taxus wallichiana var. chinensis</name>
    <dbReference type="NCBI Taxonomy" id="29808"/>
    <lineage>
        <taxon>Eukaryota</taxon>
        <taxon>Viridiplantae</taxon>
        <taxon>Streptophyta</taxon>
        <taxon>Embryophyta</taxon>
        <taxon>Tracheophyta</taxon>
        <taxon>Spermatophyta</taxon>
        <taxon>Pinopsida</taxon>
        <taxon>Pinidae</taxon>
        <taxon>Conifers II</taxon>
        <taxon>Cupressales</taxon>
        <taxon>Taxaceae</taxon>
        <taxon>Taxus</taxon>
    </lineage>
</organism>
<dbReference type="PANTHER" id="PTHR45927">
    <property type="entry name" value="LYSM-DOMAIN RECEPTOR-LIKE KINASE-RELATED"/>
    <property type="match status" value="1"/>
</dbReference>
<evidence type="ECO:0000313" key="2">
    <source>
        <dbReference type="Proteomes" id="UP000824469"/>
    </source>
</evidence>
<accession>A0AA38LJ84</accession>
<dbReference type="PANTHER" id="PTHR45927:SF2">
    <property type="entry name" value="SERINE_THREONINE RECEPTOR-LIKE KINASE NFP"/>
    <property type="match status" value="1"/>
</dbReference>
<dbReference type="SUPFAM" id="SSF56112">
    <property type="entry name" value="Protein kinase-like (PK-like)"/>
    <property type="match status" value="1"/>
</dbReference>